<dbReference type="InterPro" id="IPR022742">
    <property type="entry name" value="Hydrolase_4"/>
</dbReference>
<dbReference type="EMBL" id="CP001630">
    <property type="protein sequence ID" value="ACU38414.1"/>
    <property type="molecule type" value="Genomic_DNA"/>
</dbReference>
<dbReference type="Pfam" id="PF12146">
    <property type="entry name" value="Hydrolase_4"/>
    <property type="match status" value="1"/>
</dbReference>
<name>C6WLM1_ACTMD</name>
<proteinExistence type="predicted"/>
<dbReference type="STRING" id="446462.Amir_4576"/>
<organism evidence="2 3">
    <name type="scientific">Actinosynnema mirum (strain ATCC 29888 / DSM 43827 / JCM 3225 / NBRC 14064 / NCIMB 13271 / NRRL B-12336 / IMRU 3971 / 101)</name>
    <dbReference type="NCBI Taxonomy" id="446462"/>
    <lineage>
        <taxon>Bacteria</taxon>
        <taxon>Bacillati</taxon>
        <taxon>Actinomycetota</taxon>
        <taxon>Actinomycetes</taxon>
        <taxon>Pseudonocardiales</taxon>
        <taxon>Pseudonocardiaceae</taxon>
        <taxon>Actinosynnema</taxon>
    </lineage>
</organism>
<protein>
    <recommendedName>
        <fullName evidence="1">Serine aminopeptidase S33 domain-containing protein</fullName>
    </recommendedName>
</protein>
<dbReference type="KEGG" id="ami:Amir_4576"/>
<dbReference type="RefSeq" id="WP_015803301.1">
    <property type="nucleotide sequence ID" value="NC_013093.1"/>
</dbReference>
<dbReference type="Gene3D" id="3.40.50.1820">
    <property type="entry name" value="alpha/beta hydrolase"/>
    <property type="match status" value="1"/>
</dbReference>
<dbReference type="Proteomes" id="UP000002213">
    <property type="component" value="Chromosome"/>
</dbReference>
<evidence type="ECO:0000313" key="2">
    <source>
        <dbReference type="EMBL" id="ACU38414.1"/>
    </source>
</evidence>
<evidence type="ECO:0000259" key="1">
    <source>
        <dbReference type="Pfam" id="PF12146"/>
    </source>
</evidence>
<dbReference type="InterPro" id="IPR029058">
    <property type="entry name" value="AB_hydrolase_fold"/>
</dbReference>
<evidence type="ECO:0000313" key="3">
    <source>
        <dbReference type="Proteomes" id="UP000002213"/>
    </source>
</evidence>
<dbReference type="SUPFAM" id="SSF53474">
    <property type="entry name" value="alpha/beta-Hydrolases"/>
    <property type="match status" value="1"/>
</dbReference>
<dbReference type="eggNOG" id="COG2267">
    <property type="taxonomic scope" value="Bacteria"/>
</dbReference>
<dbReference type="HOGENOM" id="CLU_759988_0_0_11"/>
<sequence>MSGNRSLIAIAERADAALRQAPQARRPPGRLVPLDTHRRLHVVEPDHLDEDGTPRRVRGSARTDRLRLVTLPVLGALALEMLPVLRELTGRVEGVWAMAYDRAGMGWSPAAPGGLAPRTPTALAAELLELLDALDRQDGRLPVVLVGHSLGGLVARAAAAMCPPGRIAGMVLIEPSHEDARAALAPLDRAVTLRRQVRALGSRLLGTTGWWRARAVVTGAGMHPPQAAVLPAAWRARAAWRVRGPAHQAAWLRERAGVLSGAAAARGLPDLGDLPLWVLSRTEPGPAKAIWRGLHERTRRLSTAGRLLPMPEGIGHFPHYERQGHEYLVATLESFVRALVEQGGASATADVPAAMTPGALDATQ</sequence>
<gene>
    <name evidence="2" type="ordered locus">Amir_4576</name>
</gene>
<dbReference type="AlphaFoldDB" id="C6WLM1"/>
<accession>C6WLM1</accession>
<keyword evidence="3" id="KW-1185">Reference proteome</keyword>
<reference evidence="2 3" key="1">
    <citation type="journal article" date="2009" name="Stand. Genomic Sci.">
        <title>Complete genome sequence of Actinosynnema mirum type strain (101).</title>
        <authorList>
            <person name="Land M."/>
            <person name="Lapidus A."/>
            <person name="Mayilraj S."/>
            <person name="Chen F."/>
            <person name="Copeland A."/>
            <person name="Del Rio T.G."/>
            <person name="Nolan M."/>
            <person name="Lucas S."/>
            <person name="Tice H."/>
            <person name="Cheng J.F."/>
            <person name="Chertkov O."/>
            <person name="Bruce D."/>
            <person name="Goodwin L."/>
            <person name="Pitluck S."/>
            <person name="Rohde M."/>
            <person name="Goker M."/>
            <person name="Pati A."/>
            <person name="Ivanova N."/>
            <person name="Mavromatis K."/>
            <person name="Chen A."/>
            <person name="Palaniappan K."/>
            <person name="Hauser L."/>
            <person name="Chang Y.J."/>
            <person name="Jeffries C.C."/>
            <person name="Brettin T."/>
            <person name="Detter J.C."/>
            <person name="Han C."/>
            <person name="Chain P."/>
            <person name="Tindall B.J."/>
            <person name="Bristow J."/>
            <person name="Eisen J.A."/>
            <person name="Markowitz V."/>
            <person name="Hugenholtz P."/>
            <person name="Kyrpides N.C."/>
            <person name="Klenk H.P."/>
        </authorList>
    </citation>
    <scope>NUCLEOTIDE SEQUENCE [LARGE SCALE GENOMIC DNA]</scope>
    <source>
        <strain evidence="3">ATCC 29888 / DSM 43827 / JCM 3225 / NBRC 14064 / NCIMB 13271 / NRRL B-12336 / IMRU 3971 / 101</strain>
    </source>
</reference>
<feature type="domain" description="Serine aminopeptidase S33" evidence="1">
    <location>
        <begin position="93"/>
        <end position="183"/>
    </location>
</feature>